<feature type="signal peptide" evidence="1">
    <location>
        <begin position="1"/>
        <end position="18"/>
    </location>
</feature>
<dbReference type="Gene3D" id="3.30.160.670">
    <property type="match status" value="1"/>
</dbReference>
<name>A0A9X1HVJ0_9BACT</name>
<organism evidence="3 4">
    <name type="scientific">Fulvivirga sedimenti</name>
    <dbReference type="NCBI Taxonomy" id="2879465"/>
    <lineage>
        <taxon>Bacteria</taxon>
        <taxon>Pseudomonadati</taxon>
        <taxon>Bacteroidota</taxon>
        <taxon>Cytophagia</taxon>
        <taxon>Cytophagales</taxon>
        <taxon>Fulvivirgaceae</taxon>
        <taxon>Fulvivirga</taxon>
    </lineage>
</organism>
<dbReference type="PROSITE" id="PS51257">
    <property type="entry name" value="PROKAR_LIPOPROTEIN"/>
    <property type="match status" value="1"/>
</dbReference>
<dbReference type="EMBL" id="JAIXNE010000008">
    <property type="protein sequence ID" value="MCA6079048.1"/>
    <property type="molecule type" value="Genomic_DNA"/>
</dbReference>
<dbReference type="InterPro" id="IPR025411">
    <property type="entry name" value="DUF4136"/>
</dbReference>
<evidence type="ECO:0000259" key="2">
    <source>
        <dbReference type="Pfam" id="PF13590"/>
    </source>
</evidence>
<keyword evidence="4" id="KW-1185">Reference proteome</keyword>
<evidence type="ECO:0000256" key="1">
    <source>
        <dbReference type="SAM" id="SignalP"/>
    </source>
</evidence>
<sequence length="208" mass="23567">MKKQFGMVMMLAMLMSFAGCFPGGPEFVDQLDVVYTDFDEEFDFTNSLTYSLPDGVIEITDKDPGNNPPEFIDEVFSDAILDRIRQNMTAYGFTEVDEDNDPDIVFLASAMSNDFYYYYNPCYWCWYYPGWGPGYGWGYPWYPGYVSGYSTGTIFLQMVDPANVVGEEIPVVWTGVINGLLQGSDASIVQRINVTVDQAYSQSTYLDK</sequence>
<dbReference type="RefSeq" id="WP_225699909.1">
    <property type="nucleotide sequence ID" value="NZ_JAIXNE010000008.1"/>
</dbReference>
<evidence type="ECO:0000313" key="4">
    <source>
        <dbReference type="Proteomes" id="UP001139409"/>
    </source>
</evidence>
<protein>
    <submittedName>
        <fullName evidence="3">DUF4136 domain-containing protein</fullName>
    </submittedName>
</protein>
<accession>A0A9X1HVJ0</accession>
<dbReference type="AlphaFoldDB" id="A0A9X1HVJ0"/>
<feature type="domain" description="DUF4136" evidence="2">
    <location>
        <begin position="34"/>
        <end position="202"/>
    </location>
</feature>
<evidence type="ECO:0000313" key="3">
    <source>
        <dbReference type="EMBL" id="MCA6079048.1"/>
    </source>
</evidence>
<dbReference type="Proteomes" id="UP001139409">
    <property type="component" value="Unassembled WGS sequence"/>
</dbReference>
<keyword evidence="1" id="KW-0732">Signal</keyword>
<comment type="caution">
    <text evidence="3">The sequence shown here is derived from an EMBL/GenBank/DDBJ whole genome shotgun (WGS) entry which is preliminary data.</text>
</comment>
<feature type="chain" id="PRO_5040840050" evidence="1">
    <location>
        <begin position="19"/>
        <end position="208"/>
    </location>
</feature>
<gene>
    <name evidence="3" type="ORF">LDX50_29515</name>
</gene>
<proteinExistence type="predicted"/>
<dbReference type="Pfam" id="PF13590">
    <property type="entry name" value="DUF4136"/>
    <property type="match status" value="1"/>
</dbReference>
<reference evidence="3" key="1">
    <citation type="submission" date="2021-09" db="EMBL/GenBank/DDBJ databases">
        <title>Fulvivirga sp. isolated from coastal sediment.</title>
        <authorList>
            <person name="Yu H."/>
        </authorList>
    </citation>
    <scope>NUCLEOTIDE SEQUENCE</scope>
    <source>
        <strain evidence="3">1062</strain>
    </source>
</reference>